<feature type="domain" description="RecX first three-helical" evidence="8">
    <location>
        <begin position="68"/>
        <end position="107"/>
    </location>
</feature>
<accession>A0ABW1IM99</accession>
<keyword evidence="10" id="KW-1185">Reference proteome</keyword>
<evidence type="ECO:0000259" key="8">
    <source>
        <dbReference type="Pfam" id="PF21982"/>
    </source>
</evidence>
<evidence type="ECO:0000313" key="10">
    <source>
        <dbReference type="Proteomes" id="UP001596250"/>
    </source>
</evidence>
<dbReference type="EMBL" id="JBHSQV010000036">
    <property type="protein sequence ID" value="MFC5986175.1"/>
    <property type="molecule type" value="Genomic_DNA"/>
</dbReference>
<dbReference type="Pfam" id="PF21982">
    <property type="entry name" value="RecX_HTH1"/>
    <property type="match status" value="1"/>
</dbReference>
<dbReference type="RefSeq" id="WP_379893505.1">
    <property type="nucleotide sequence ID" value="NZ_CBCSCT010000001.1"/>
</dbReference>
<evidence type="ECO:0000256" key="1">
    <source>
        <dbReference type="ARBA" id="ARBA00004496"/>
    </source>
</evidence>
<dbReference type="PANTHER" id="PTHR33602:SF1">
    <property type="entry name" value="REGULATORY PROTEIN RECX FAMILY PROTEIN"/>
    <property type="match status" value="1"/>
</dbReference>
<feature type="domain" description="RecX third three-helical" evidence="7">
    <location>
        <begin position="162"/>
        <end position="208"/>
    </location>
</feature>
<feature type="domain" description="RecX second three-helical" evidence="6">
    <location>
        <begin position="114"/>
        <end position="155"/>
    </location>
</feature>
<comment type="caution">
    <text evidence="9">The sequence shown here is derived from an EMBL/GenBank/DDBJ whole genome shotgun (WGS) entry which is preliminary data.</text>
</comment>
<reference evidence="10" key="1">
    <citation type="journal article" date="2019" name="Int. J. Syst. Evol. Microbiol.">
        <title>The Global Catalogue of Microorganisms (GCM) 10K type strain sequencing project: providing services to taxonomists for standard genome sequencing and annotation.</title>
        <authorList>
            <consortium name="The Broad Institute Genomics Platform"/>
            <consortium name="The Broad Institute Genome Sequencing Center for Infectious Disease"/>
            <person name="Wu L."/>
            <person name="Ma J."/>
        </authorList>
    </citation>
    <scope>NUCLEOTIDE SEQUENCE [LARGE SCALE GENOMIC DNA]</scope>
    <source>
        <strain evidence="10">CCM 8749</strain>
    </source>
</reference>
<dbReference type="InterPro" id="IPR053924">
    <property type="entry name" value="RecX_HTH_2nd"/>
</dbReference>
<dbReference type="PANTHER" id="PTHR33602">
    <property type="entry name" value="REGULATORY PROTEIN RECX FAMILY PROTEIN"/>
    <property type="match status" value="1"/>
</dbReference>
<dbReference type="Pfam" id="PF02631">
    <property type="entry name" value="RecX_HTH2"/>
    <property type="match status" value="1"/>
</dbReference>
<dbReference type="InterPro" id="IPR003783">
    <property type="entry name" value="Regulatory_RecX"/>
</dbReference>
<comment type="function">
    <text evidence="5">Modulates RecA activity.</text>
</comment>
<evidence type="ECO:0000256" key="2">
    <source>
        <dbReference type="ARBA" id="ARBA00009695"/>
    </source>
</evidence>
<evidence type="ECO:0000313" key="9">
    <source>
        <dbReference type="EMBL" id="MFC5986175.1"/>
    </source>
</evidence>
<evidence type="ECO:0000256" key="5">
    <source>
        <dbReference type="HAMAP-Rule" id="MF_01114"/>
    </source>
</evidence>
<comment type="subcellular location">
    <subcellularLocation>
        <location evidence="1 5">Cytoplasm</location>
    </subcellularLocation>
</comment>
<name>A0ABW1IM99_9BACL</name>
<dbReference type="HAMAP" id="MF_01114">
    <property type="entry name" value="RecX"/>
    <property type="match status" value="1"/>
</dbReference>
<dbReference type="InterPro" id="IPR036388">
    <property type="entry name" value="WH-like_DNA-bd_sf"/>
</dbReference>
<dbReference type="Gene3D" id="1.10.10.10">
    <property type="entry name" value="Winged helix-like DNA-binding domain superfamily/Winged helix DNA-binding domain"/>
    <property type="match status" value="3"/>
</dbReference>
<evidence type="ECO:0000256" key="4">
    <source>
        <dbReference type="ARBA" id="ARBA00022490"/>
    </source>
</evidence>
<protein>
    <recommendedName>
        <fullName evidence="3 5">Regulatory protein RecX</fullName>
    </recommendedName>
</protein>
<sequence>MEQQSKGGEITSIQQQKNNPHRFNIYIQNEYAFSVHEDVMVKHRLLKGQVLDEQKIVYISQEEELHAAYAAAVRYLGRRPRTRHEISVKLADLGYEPEQIQWVTDRLTEQRWIDDLDFAQRFAADKIRLQKKGTKWIQFELKKKGISPQLIDEALRQVSKKDELEQAVSVGLKKWKQFDGKPLPERKAKTIQYLMRRGYPGEISRMALQRLMDEDEDAQLE</sequence>
<evidence type="ECO:0000259" key="6">
    <source>
        <dbReference type="Pfam" id="PF02631"/>
    </source>
</evidence>
<evidence type="ECO:0000256" key="3">
    <source>
        <dbReference type="ARBA" id="ARBA00018111"/>
    </source>
</evidence>
<organism evidence="9 10">
    <name type="scientific">Marinicrinis lubricantis</name>
    <dbReference type="NCBI Taxonomy" id="2086470"/>
    <lineage>
        <taxon>Bacteria</taxon>
        <taxon>Bacillati</taxon>
        <taxon>Bacillota</taxon>
        <taxon>Bacilli</taxon>
        <taxon>Bacillales</taxon>
        <taxon>Paenibacillaceae</taxon>
    </lineage>
</organism>
<dbReference type="InterPro" id="IPR053926">
    <property type="entry name" value="RecX_HTH_1st"/>
</dbReference>
<dbReference type="Pfam" id="PF21981">
    <property type="entry name" value="RecX_HTH3"/>
    <property type="match status" value="1"/>
</dbReference>
<dbReference type="InterPro" id="IPR053925">
    <property type="entry name" value="RecX_HTH_3rd"/>
</dbReference>
<evidence type="ECO:0000259" key="7">
    <source>
        <dbReference type="Pfam" id="PF21981"/>
    </source>
</evidence>
<dbReference type="Proteomes" id="UP001596250">
    <property type="component" value="Unassembled WGS sequence"/>
</dbReference>
<comment type="similarity">
    <text evidence="2 5">Belongs to the RecX family.</text>
</comment>
<proteinExistence type="inferred from homology"/>
<keyword evidence="4 5" id="KW-0963">Cytoplasm</keyword>
<gene>
    <name evidence="5" type="primary">recX</name>
    <name evidence="9" type="ORF">ACFPXP_06980</name>
</gene>